<evidence type="ECO:0000256" key="1">
    <source>
        <dbReference type="ARBA" id="ARBA00022723"/>
    </source>
</evidence>
<dbReference type="GO" id="GO:0005975">
    <property type="term" value="P:carbohydrate metabolic process"/>
    <property type="evidence" value="ECO:0007669"/>
    <property type="project" value="InterPro"/>
</dbReference>
<keyword evidence="9" id="KW-0413">Isomerase</keyword>
<dbReference type="InterPro" id="IPR049071">
    <property type="entry name" value="MPI_cupin_dom"/>
</dbReference>
<dbReference type="Pfam" id="PF20511">
    <property type="entry name" value="PMI_typeI_cat"/>
    <property type="match status" value="1"/>
</dbReference>
<evidence type="ECO:0000313" key="9">
    <source>
        <dbReference type="EMBL" id="VGO23543.1"/>
    </source>
</evidence>
<keyword evidence="2 5" id="KW-0862">Zinc</keyword>
<dbReference type="SUPFAM" id="SSF51182">
    <property type="entry name" value="RmlC-like cupins"/>
    <property type="match status" value="1"/>
</dbReference>
<keyword evidence="1 5" id="KW-0479">Metal-binding</keyword>
<reference evidence="9 10" key="1">
    <citation type="submission" date="2019-04" db="EMBL/GenBank/DDBJ databases">
        <authorList>
            <person name="Van Vliet M D."/>
        </authorList>
    </citation>
    <scope>NUCLEOTIDE SEQUENCE [LARGE SCALE GENOMIC DNA]</scope>
    <source>
        <strain evidence="9 10">F21</strain>
    </source>
</reference>
<dbReference type="InterPro" id="IPR014710">
    <property type="entry name" value="RmlC-like_jellyroll"/>
</dbReference>
<dbReference type="InterPro" id="IPR011051">
    <property type="entry name" value="RmlC_Cupin_sf"/>
</dbReference>
<dbReference type="GO" id="GO:0004476">
    <property type="term" value="F:mannose-6-phosphate isomerase activity"/>
    <property type="evidence" value="ECO:0007669"/>
    <property type="project" value="InterPro"/>
</dbReference>
<dbReference type="EMBL" id="CAAHFH010000004">
    <property type="protein sequence ID" value="VGO23543.1"/>
    <property type="molecule type" value="Genomic_DNA"/>
</dbReference>
<dbReference type="InterPro" id="IPR016305">
    <property type="entry name" value="Mannose-6-P_Isomerase"/>
</dbReference>
<dbReference type="PANTHER" id="PTHR42742:SF3">
    <property type="entry name" value="FRUCTOKINASE"/>
    <property type="match status" value="1"/>
</dbReference>
<evidence type="ECO:0000259" key="7">
    <source>
        <dbReference type="Pfam" id="PF20511"/>
    </source>
</evidence>
<proteinExistence type="predicted"/>
<organism evidence="9 10">
    <name type="scientific">Pontiella sulfatireligans</name>
    <dbReference type="NCBI Taxonomy" id="2750658"/>
    <lineage>
        <taxon>Bacteria</taxon>
        <taxon>Pseudomonadati</taxon>
        <taxon>Kiritimatiellota</taxon>
        <taxon>Kiritimatiellia</taxon>
        <taxon>Kiritimatiellales</taxon>
        <taxon>Pontiellaceae</taxon>
        <taxon>Pontiella</taxon>
    </lineage>
</organism>
<feature type="binding site" evidence="5">
    <location>
        <position position="100"/>
    </location>
    <ligand>
        <name>Zn(2+)</name>
        <dbReference type="ChEBI" id="CHEBI:29105"/>
    </ligand>
</feature>
<feature type="binding site" evidence="5">
    <location>
        <position position="173"/>
    </location>
    <ligand>
        <name>Zn(2+)</name>
        <dbReference type="ChEBI" id="CHEBI:29105"/>
    </ligand>
</feature>
<protein>
    <recommendedName>
        <fullName evidence="3">Phosphohexomutase</fullName>
    </recommendedName>
    <alternativeName>
        <fullName evidence="4">Phosphomannose isomerase</fullName>
    </alternativeName>
</protein>
<evidence type="ECO:0000259" key="8">
    <source>
        <dbReference type="Pfam" id="PF21621"/>
    </source>
</evidence>
<dbReference type="RefSeq" id="WP_136065994.1">
    <property type="nucleotide sequence ID" value="NZ_CAAHFH010000004.1"/>
</dbReference>
<evidence type="ECO:0000313" key="10">
    <source>
        <dbReference type="Proteomes" id="UP000346198"/>
    </source>
</evidence>
<dbReference type="GO" id="GO:0008270">
    <property type="term" value="F:zinc ion binding"/>
    <property type="evidence" value="ECO:0007669"/>
    <property type="project" value="InterPro"/>
</dbReference>
<comment type="cofactor">
    <cofactor evidence="5">
        <name>Zn(2+)</name>
        <dbReference type="ChEBI" id="CHEBI:29105"/>
    </cofactor>
    <text evidence="5">Binds 1 zinc ion per subunit.</text>
</comment>
<dbReference type="PANTHER" id="PTHR42742">
    <property type="entry name" value="TRANSCRIPTIONAL REPRESSOR MPRA"/>
    <property type="match status" value="1"/>
</dbReference>
<dbReference type="Proteomes" id="UP000346198">
    <property type="component" value="Unassembled WGS sequence"/>
</dbReference>
<dbReference type="PRINTS" id="PR00714">
    <property type="entry name" value="MAN6PISMRASE"/>
</dbReference>
<evidence type="ECO:0000256" key="3">
    <source>
        <dbReference type="ARBA" id="ARBA00029741"/>
    </source>
</evidence>
<dbReference type="InterPro" id="IPR051804">
    <property type="entry name" value="Carb_Metab_Reg_Kinase/Isom"/>
</dbReference>
<evidence type="ECO:0000256" key="5">
    <source>
        <dbReference type="PIRSR" id="PIRSR036894-1"/>
    </source>
</evidence>
<name>A0A6C2UU85_9BACT</name>
<keyword evidence="10" id="KW-1185">Reference proteome</keyword>
<feature type="active site" evidence="6">
    <location>
        <position position="193"/>
    </location>
</feature>
<dbReference type="GO" id="GO:0009298">
    <property type="term" value="P:GDP-mannose biosynthetic process"/>
    <property type="evidence" value="ECO:0007669"/>
    <property type="project" value="InterPro"/>
</dbReference>
<dbReference type="Gene3D" id="2.60.120.10">
    <property type="entry name" value="Jelly Rolls"/>
    <property type="match status" value="2"/>
</dbReference>
<evidence type="ECO:0000256" key="2">
    <source>
        <dbReference type="ARBA" id="ARBA00022833"/>
    </source>
</evidence>
<dbReference type="Pfam" id="PF21621">
    <property type="entry name" value="MPI_cupin_dom"/>
    <property type="match status" value="1"/>
</dbReference>
<dbReference type="InterPro" id="IPR046457">
    <property type="entry name" value="PMI_typeI_cat"/>
</dbReference>
<feature type="domain" description="Phosphomannose isomerase type I catalytic" evidence="7">
    <location>
        <begin position="8"/>
        <end position="109"/>
    </location>
</feature>
<sequence length="320" mass="35136">MNLYPLMFKPVYKDYPWGNTRLPSLFDREAPEGVYAESWEISTHPDGESVVANGELAGKTLSEVIKQSAAEILGSNVEGNDFPLLIKLIDAAKPLSVQVHPNNGNAEGVQGEPKTEMWYFLNDEPSQIYCGLKPGTTRDDFIRAMENESFEEILRAVPAEKGGAAFVPGGRVHAIDTGCLILEIQQNSNTTYRVYDWGRVGNDGKPREMHLDKALQVIDFDDADDPVCKPVQVSSHVRNICTSDFFVVDEITVEDGAEQNTEGQSFHALFSAEGGFELTYGDGQVESVAKGESVLIPAEIGAYQLTSVQKITILKTSMPE</sequence>
<dbReference type="InterPro" id="IPR014628">
    <property type="entry name" value="Man6P_isomerase_Firm_short"/>
</dbReference>
<dbReference type="PIRSF" id="PIRSF036894">
    <property type="entry name" value="PMI_Firm_short"/>
    <property type="match status" value="1"/>
</dbReference>
<evidence type="ECO:0000256" key="4">
    <source>
        <dbReference type="ARBA" id="ARBA00030762"/>
    </source>
</evidence>
<gene>
    <name evidence="9" type="primary">gmuF</name>
    <name evidence="9" type="ORF">SCARR_05650</name>
</gene>
<feature type="domain" description="Mannose-6-phosphate isomerase cupin" evidence="8">
    <location>
        <begin position="241"/>
        <end position="310"/>
    </location>
</feature>
<dbReference type="CDD" id="cd07010">
    <property type="entry name" value="cupin_PMI_type_I_N_bac"/>
    <property type="match status" value="1"/>
</dbReference>
<feature type="binding site" evidence="5">
    <location>
        <position position="116"/>
    </location>
    <ligand>
        <name>Zn(2+)</name>
        <dbReference type="ChEBI" id="CHEBI:29105"/>
    </ligand>
</feature>
<evidence type="ECO:0000256" key="6">
    <source>
        <dbReference type="PIRSR" id="PIRSR036894-2"/>
    </source>
</evidence>
<dbReference type="AlphaFoldDB" id="A0A6C2UU85"/>
<accession>A0A6C2UU85</accession>